<reference evidence="3" key="1">
    <citation type="journal article" date="2012" name="Science">
        <title>The Paleozoic origin of enzymatic lignin decomposition reconstructed from 31 fungal genomes.</title>
        <authorList>
            <person name="Floudas D."/>
            <person name="Binder M."/>
            <person name="Riley R."/>
            <person name="Barry K."/>
            <person name="Blanchette R.A."/>
            <person name="Henrissat B."/>
            <person name="Martinez A.T."/>
            <person name="Otillar R."/>
            <person name="Spatafora J.W."/>
            <person name="Yadav J.S."/>
            <person name="Aerts A."/>
            <person name="Benoit I."/>
            <person name="Boyd A."/>
            <person name="Carlson A."/>
            <person name="Copeland A."/>
            <person name="Coutinho P.M."/>
            <person name="de Vries R.P."/>
            <person name="Ferreira P."/>
            <person name="Findley K."/>
            <person name="Foster B."/>
            <person name="Gaskell J."/>
            <person name="Glotzer D."/>
            <person name="Gorecki P."/>
            <person name="Heitman J."/>
            <person name="Hesse C."/>
            <person name="Hori C."/>
            <person name="Igarashi K."/>
            <person name="Jurgens J.A."/>
            <person name="Kallen N."/>
            <person name="Kersten P."/>
            <person name="Kohler A."/>
            <person name="Kuees U."/>
            <person name="Kumar T.K.A."/>
            <person name="Kuo A."/>
            <person name="LaButti K."/>
            <person name="Larrondo L.F."/>
            <person name="Lindquist E."/>
            <person name="Ling A."/>
            <person name="Lombard V."/>
            <person name="Lucas S."/>
            <person name="Lundell T."/>
            <person name="Martin R."/>
            <person name="McLaughlin D.J."/>
            <person name="Morgenstern I."/>
            <person name="Morin E."/>
            <person name="Murat C."/>
            <person name="Nagy L.G."/>
            <person name="Nolan M."/>
            <person name="Ohm R.A."/>
            <person name="Patyshakuliyeva A."/>
            <person name="Rokas A."/>
            <person name="Ruiz-Duenas F.J."/>
            <person name="Sabat G."/>
            <person name="Salamov A."/>
            <person name="Samejima M."/>
            <person name="Schmutz J."/>
            <person name="Slot J.C."/>
            <person name="St John F."/>
            <person name="Stenlid J."/>
            <person name="Sun H."/>
            <person name="Sun S."/>
            <person name="Syed K."/>
            <person name="Tsang A."/>
            <person name="Wiebenga A."/>
            <person name="Young D."/>
            <person name="Pisabarro A."/>
            <person name="Eastwood D.C."/>
            <person name="Martin F."/>
            <person name="Cullen D."/>
            <person name="Grigoriev I.V."/>
            <person name="Hibbett D.S."/>
        </authorList>
    </citation>
    <scope>NUCLEOTIDE SEQUENCE [LARGE SCALE GENOMIC DNA]</scope>
    <source>
        <strain evidence="3">FP-101664</strain>
    </source>
</reference>
<feature type="region of interest" description="Disordered" evidence="1">
    <location>
        <begin position="1"/>
        <end position="281"/>
    </location>
</feature>
<dbReference type="RefSeq" id="XP_008045783.1">
    <property type="nucleotide sequence ID" value="XM_008047592.1"/>
</dbReference>
<gene>
    <name evidence="2" type="ORF">TRAVEDRAFT_25111</name>
</gene>
<feature type="compositionally biased region" description="Basic and acidic residues" evidence="1">
    <location>
        <begin position="263"/>
        <end position="281"/>
    </location>
</feature>
<dbReference type="Proteomes" id="UP000054317">
    <property type="component" value="Unassembled WGS sequence"/>
</dbReference>
<proteinExistence type="predicted"/>
<sequence length="296" mass="31285">TSRNPWRDSSSSSHSHQTALSRDTIENSGGAPRETGHESQASRKVYYESSAAYPEDRGKRIDAAVANGGNLGNKRARSRSPRAASGHGGSEHKRQKKAKHKSTPSVMTSPSAGTAQRERRLDSAGRTITSRSDASPTHVAMHQPGTDGGGWLHDTTHQSHNIGTPGTSTSAPEMRQESAASTSSSAANFPQRAGVADAGRLTRPSTGQIPRMIPPPLSLERGGMSTQTVQGPRSMHEVPAPHYTAEASTRRESGNGSYSPASGREDDKGATSEDDSEQCHLRGYDFAISGCADDGT</sequence>
<dbReference type="EMBL" id="JH711843">
    <property type="protein sequence ID" value="EIW51333.1"/>
    <property type="molecule type" value="Genomic_DNA"/>
</dbReference>
<feature type="non-terminal residue" evidence="2">
    <location>
        <position position="1"/>
    </location>
</feature>
<feature type="compositionally biased region" description="Polar residues" evidence="1">
    <location>
        <begin position="126"/>
        <end position="135"/>
    </location>
</feature>
<name>R7S673_TRAVS</name>
<dbReference type="AlphaFoldDB" id="R7S673"/>
<dbReference type="GeneID" id="19412464"/>
<feature type="compositionally biased region" description="Polar residues" evidence="1">
    <location>
        <begin position="158"/>
        <end position="171"/>
    </location>
</feature>
<protein>
    <submittedName>
        <fullName evidence="2">Uncharacterized protein</fullName>
    </submittedName>
</protein>
<keyword evidence="3" id="KW-1185">Reference proteome</keyword>
<accession>R7S673</accession>
<evidence type="ECO:0000256" key="1">
    <source>
        <dbReference type="SAM" id="MobiDB-lite"/>
    </source>
</evidence>
<evidence type="ECO:0000313" key="2">
    <source>
        <dbReference type="EMBL" id="EIW51333.1"/>
    </source>
</evidence>
<feature type="compositionally biased region" description="Low complexity" evidence="1">
    <location>
        <begin position="178"/>
        <end position="187"/>
    </location>
</feature>
<feature type="compositionally biased region" description="Polar residues" evidence="1">
    <location>
        <begin position="103"/>
        <end position="114"/>
    </location>
</feature>
<organism evidence="2 3">
    <name type="scientific">Trametes versicolor (strain FP-101664)</name>
    <name type="common">White-rot fungus</name>
    <name type="synonym">Coriolus versicolor</name>
    <dbReference type="NCBI Taxonomy" id="717944"/>
    <lineage>
        <taxon>Eukaryota</taxon>
        <taxon>Fungi</taxon>
        <taxon>Dikarya</taxon>
        <taxon>Basidiomycota</taxon>
        <taxon>Agaricomycotina</taxon>
        <taxon>Agaricomycetes</taxon>
        <taxon>Polyporales</taxon>
        <taxon>Polyporaceae</taxon>
        <taxon>Trametes</taxon>
    </lineage>
</organism>
<dbReference type="KEGG" id="tvs:TRAVEDRAFT_25111"/>
<evidence type="ECO:0000313" key="3">
    <source>
        <dbReference type="Proteomes" id="UP000054317"/>
    </source>
</evidence>
<feature type="compositionally biased region" description="Basic residues" evidence="1">
    <location>
        <begin position="93"/>
        <end position="102"/>
    </location>
</feature>